<keyword evidence="2" id="KW-1185">Reference proteome</keyword>
<dbReference type="AlphaFoldDB" id="A0A1S1M2P6"/>
<dbReference type="RefSeq" id="WP_070949962.1">
    <property type="nucleotide sequence ID" value="NZ_CP050145.1"/>
</dbReference>
<name>A0A1S1M2P6_MYCCH</name>
<sequence length="67" mass="7795">MRTYDIQVTRDGKWWMINVPEIDQLTQARHEGEVEEMARDLIAVHQDIPIEDVAVRIILGFDSPFVS</sequence>
<dbReference type="EMBL" id="MLIS01000001">
    <property type="protein sequence ID" value="OHU77672.1"/>
    <property type="molecule type" value="Genomic_DNA"/>
</dbReference>
<organism evidence="1 2">
    <name type="scientific">Mycobacteroides chelonae</name>
    <name type="common">Mycobacterium chelonae</name>
    <dbReference type="NCBI Taxonomy" id="1774"/>
    <lineage>
        <taxon>Bacteria</taxon>
        <taxon>Bacillati</taxon>
        <taxon>Actinomycetota</taxon>
        <taxon>Actinomycetes</taxon>
        <taxon>Mycobacteriales</taxon>
        <taxon>Mycobacteriaceae</taxon>
        <taxon>Mycobacteroides</taxon>
    </lineage>
</organism>
<comment type="caution">
    <text evidence="1">The sequence shown here is derived from an EMBL/GenBank/DDBJ whole genome shotgun (WGS) entry which is preliminary data.</text>
</comment>
<reference evidence="1 2" key="1">
    <citation type="submission" date="2016-10" db="EMBL/GenBank/DDBJ databases">
        <title>Evaluation of Human, Veterinary and Environmental Mycobacterium chelonae Isolates by Core Genome Phylogenomic Analysis, Targeted Gene Comparison, and Anti-microbial Susceptibility Patterns: A Tale of Mistaken Identities.</title>
        <authorList>
            <person name="Fogelson S.B."/>
            <person name="Camus A.C."/>
            <person name="Lorenz W."/>
            <person name="Vasireddy R."/>
            <person name="Vasireddy S."/>
            <person name="Smith T."/>
            <person name="Brown-Elliott B.A."/>
            <person name="Wallace R.J.Jr."/>
            <person name="Hasan N.A."/>
            <person name="Reischl U."/>
            <person name="Sanchez S."/>
        </authorList>
    </citation>
    <scope>NUCLEOTIDE SEQUENCE [LARGE SCALE GENOMIC DNA]</scope>
    <source>
        <strain evidence="1 2">15518</strain>
    </source>
</reference>
<protein>
    <submittedName>
        <fullName evidence="1">Uncharacterized protein</fullName>
    </submittedName>
</protein>
<dbReference type="Proteomes" id="UP000179441">
    <property type="component" value="Unassembled WGS sequence"/>
</dbReference>
<proteinExistence type="predicted"/>
<gene>
    <name evidence="1" type="ORF">BKG84_03915</name>
</gene>
<evidence type="ECO:0000313" key="2">
    <source>
        <dbReference type="Proteomes" id="UP000179441"/>
    </source>
</evidence>
<evidence type="ECO:0000313" key="1">
    <source>
        <dbReference type="EMBL" id="OHU77672.1"/>
    </source>
</evidence>
<accession>A0A1S1M2P6</accession>